<organism evidence="1 2">
    <name type="scientific">Aetokthonos hydrillicola Thurmond2011</name>
    <dbReference type="NCBI Taxonomy" id="2712845"/>
    <lineage>
        <taxon>Bacteria</taxon>
        <taxon>Bacillati</taxon>
        <taxon>Cyanobacteriota</taxon>
        <taxon>Cyanophyceae</taxon>
        <taxon>Nostocales</taxon>
        <taxon>Hapalosiphonaceae</taxon>
        <taxon>Aetokthonos</taxon>
    </lineage>
</organism>
<proteinExistence type="predicted"/>
<evidence type="ECO:0000313" key="2">
    <source>
        <dbReference type="Proteomes" id="UP000667802"/>
    </source>
</evidence>
<accession>A0AAP5I7C9</accession>
<dbReference type="Gene3D" id="1.10.1220.10">
    <property type="entry name" value="Met repressor-like"/>
    <property type="match status" value="1"/>
</dbReference>
<sequence>MSTGKGKKRIKNQPVLYNELKKIHGISLTDSSWNKLKNISKEKGLSVSEFVEQWLRDTAG</sequence>
<evidence type="ECO:0000313" key="1">
    <source>
        <dbReference type="EMBL" id="MDR9896095.1"/>
    </source>
</evidence>
<name>A0AAP5I7C9_9CYAN</name>
<dbReference type="GO" id="GO:0006355">
    <property type="term" value="P:regulation of DNA-templated transcription"/>
    <property type="evidence" value="ECO:0007669"/>
    <property type="project" value="InterPro"/>
</dbReference>
<reference evidence="2" key="1">
    <citation type="journal article" date="2021" name="Science">
        <title>Hunting the eagle killer: A cyanobacterial neurotoxin causes vacuolar myelinopathy.</title>
        <authorList>
            <person name="Breinlinger S."/>
            <person name="Phillips T.J."/>
            <person name="Haram B.N."/>
            <person name="Mares J."/>
            <person name="Martinez Yerena J.A."/>
            <person name="Hrouzek P."/>
            <person name="Sobotka R."/>
            <person name="Henderson W.M."/>
            <person name="Schmieder P."/>
            <person name="Williams S.M."/>
            <person name="Lauderdale J.D."/>
            <person name="Wilde H.D."/>
            <person name="Gerrin W."/>
            <person name="Kust A."/>
            <person name="Washington J.W."/>
            <person name="Wagner C."/>
            <person name="Geier B."/>
            <person name="Liebeke M."/>
            <person name="Enke H."/>
            <person name="Niedermeyer T.H.J."/>
            <person name="Wilde S.B."/>
        </authorList>
    </citation>
    <scope>NUCLEOTIDE SEQUENCE [LARGE SCALE GENOMIC DNA]</scope>
    <source>
        <strain evidence="2">Thurmond2011</strain>
    </source>
</reference>
<comment type="caution">
    <text evidence="1">The sequence shown here is derived from an EMBL/GenBank/DDBJ whole genome shotgun (WGS) entry which is preliminary data.</text>
</comment>
<dbReference type="Proteomes" id="UP000667802">
    <property type="component" value="Unassembled WGS sequence"/>
</dbReference>
<dbReference type="InterPro" id="IPR013321">
    <property type="entry name" value="Arc_rbn_hlx_hlx"/>
</dbReference>
<keyword evidence="2" id="KW-1185">Reference proteome</keyword>
<dbReference type="InterPro" id="IPR010985">
    <property type="entry name" value="Ribbon_hlx_hlx"/>
</dbReference>
<dbReference type="EMBL" id="JAALHA020000007">
    <property type="protein sequence ID" value="MDR9896095.1"/>
    <property type="molecule type" value="Genomic_DNA"/>
</dbReference>
<gene>
    <name evidence="1" type="ORF">G7B40_016210</name>
</gene>
<dbReference type="RefSeq" id="WP_208340074.1">
    <property type="nucleotide sequence ID" value="NZ_CAWQFN010000602.1"/>
</dbReference>
<dbReference type="SUPFAM" id="SSF47598">
    <property type="entry name" value="Ribbon-helix-helix"/>
    <property type="match status" value="1"/>
</dbReference>
<dbReference type="AlphaFoldDB" id="A0AAP5I7C9"/>
<protein>
    <submittedName>
        <fullName evidence="1">Uncharacterized protein</fullName>
    </submittedName>
</protein>